<sequence length="52" mass="5940">MSIIFFASLLLLLVWCTDFLMLWPIETLTTLHLSNWLSLTAAVLVFAWLAAE</sequence>
<keyword evidence="1" id="KW-0812">Transmembrane</keyword>
<keyword evidence="1" id="KW-0472">Membrane</keyword>
<evidence type="ECO:0000256" key="1">
    <source>
        <dbReference type="SAM" id="Phobius"/>
    </source>
</evidence>
<gene>
    <name evidence="2" type="ORF">KME07_18720</name>
</gene>
<evidence type="ECO:0000313" key="3">
    <source>
        <dbReference type="Proteomes" id="UP000707356"/>
    </source>
</evidence>
<feature type="transmembrane region" description="Helical" evidence="1">
    <location>
        <begin position="32"/>
        <end position="51"/>
    </location>
</feature>
<reference evidence="2" key="2">
    <citation type="journal article" date="2022" name="Microbiol. Resour. Announc.">
        <title>Metagenome Sequencing to Explore Phylogenomics of Terrestrial Cyanobacteria.</title>
        <authorList>
            <person name="Ward R.D."/>
            <person name="Stajich J.E."/>
            <person name="Johansen J.R."/>
            <person name="Huntemann M."/>
            <person name="Clum A."/>
            <person name="Foster B."/>
            <person name="Foster B."/>
            <person name="Roux S."/>
            <person name="Palaniappan K."/>
            <person name="Varghese N."/>
            <person name="Mukherjee S."/>
            <person name="Reddy T.B.K."/>
            <person name="Daum C."/>
            <person name="Copeland A."/>
            <person name="Chen I.A."/>
            <person name="Ivanova N.N."/>
            <person name="Kyrpides N.C."/>
            <person name="Shapiro N."/>
            <person name="Eloe-Fadrosh E.A."/>
            <person name="Pietrasiak N."/>
        </authorList>
    </citation>
    <scope>NUCLEOTIDE SEQUENCE</scope>
    <source>
        <strain evidence="2">GSE-TBD4-15B</strain>
    </source>
</reference>
<dbReference type="AlphaFoldDB" id="A0A951PEA7"/>
<reference evidence="2" key="1">
    <citation type="submission" date="2021-05" db="EMBL/GenBank/DDBJ databases">
        <authorList>
            <person name="Pietrasiak N."/>
            <person name="Ward R."/>
            <person name="Stajich J.E."/>
            <person name="Kurbessoian T."/>
        </authorList>
    </citation>
    <scope>NUCLEOTIDE SEQUENCE</scope>
    <source>
        <strain evidence="2">GSE-TBD4-15B</strain>
    </source>
</reference>
<accession>A0A951PEA7</accession>
<dbReference type="EMBL" id="JAHHHV010000077">
    <property type="protein sequence ID" value="MBW4467465.1"/>
    <property type="molecule type" value="Genomic_DNA"/>
</dbReference>
<proteinExistence type="predicted"/>
<keyword evidence="1" id="KW-1133">Transmembrane helix</keyword>
<evidence type="ECO:0000313" key="2">
    <source>
        <dbReference type="EMBL" id="MBW4467465.1"/>
    </source>
</evidence>
<organism evidence="2 3">
    <name type="scientific">Pegethrix bostrychoides GSE-TBD4-15B</name>
    <dbReference type="NCBI Taxonomy" id="2839662"/>
    <lineage>
        <taxon>Bacteria</taxon>
        <taxon>Bacillati</taxon>
        <taxon>Cyanobacteriota</taxon>
        <taxon>Cyanophyceae</taxon>
        <taxon>Oculatellales</taxon>
        <taxon>Oculatellaceae</taxon>
        <taxon>Pegethrix</taxon>
    </lineage>
</organism>
<dbReference type="Proteomes" id="UP000707356">
    <property type="component" value="Unassembled WGS sequence"/>
</dbReference>
<comment type="caution">
    <text evidence="2">The sequence shown here is derived from an EMBL/GenBank/DDBJ whole genome shotgun (WGS) entry which is preliminary data.</text>
</comment>
<name>A0A951PEA7_9CYAN</name>
<protein>
    <submittedName>
        <fullName evidence="2">Uncharacterized protein</fullName>
    </submittedName>
</protein>